<dbReference type="GO" id="GO:0016020">
    <property type="term" value="C:membrane"/>
    <property type="evidence" value="ECO:0007669"/>
    <property type="project" value="UniProtKB-SubCell"/>
</dbReference>
<evidence type="ECO:0000256" key="5">
    <source>
        <dbReference type="ARBA" id="ARBA00023186"/>
    </source>
</evidence>
<keyword evidence="6" id="KW-0449">Lipoprotein</keyword>
<comment type="subunit">
    <text evidence="7">Interacts with the chaperone complex consisting of HSC70 and SGTA.</text>
</comment>
<feature type="domain" description="J" evidence="10">
    <location>
        <begin position="19"/>
        <end position="84"/>
    </location>
</feature>
<keyword evidence="11" id="KW-0346">Stress response</keyword>
<evidence type="ECO:0000259" key="10">
    <source>
        <dbReference type="PROSITE" id="PS50076"/>
    </source>
</evidence>
<evidence type="ECO:0000313" key="11">
    <source>
        <dbReference type="EMBL" id="KAF6404677.1"/>
    </source>
</evidence>
<proteinExistence type="predicted"/>
<evidence type="ECO:0000256" key="7">
    <source>
        <dbReference type="ARBA" id="ARBA00038694"/>
    </source>
</evidence>
<dbReference type="InterPro" id="IPR036869">
    <property type="entry name" value="J_dom_sf"/>
</dbReference>
<evidence type="ECO:0000313" key="12">
    <source>
        <dbReference type="Proteomes" id="UP000593571"/>
    </source>
</evidence>
<organism evidence="11 12">
    <name type="scientific">Rousettus aegyptiacus</name>
    <name type="common">Egyptian fruit bat</name>
    <name type="synonym">Pteropus aegyptiacus</name>
    <dbReference type="NCBI Taxonomy" id="9407"/>
    <lineage>
        <taxon>Eukaryota</taxon>
        <taxon>Metazoa</taxon>
        <taxon>Chordata</taxon>
        <taxon>Craniata</taxon>
        <taxon>Vertebrata</taxon>
        <taxon>Euteleostomi</taxon>
        <taxon>Mammalia</taxon>
        <taxon>Eutheria</taxon>
        <taxon>Laurasiatheria</taxon>
        <taxon>Chiroptera</taxon>
        <taxon>Yinpterochiroptera</taxon>
        <taxon>Pteropodoidea</taxon>
        <taxon>Pteropodidae</taxon>
        <taxon>Rousettinae</taxon>
        <taxon>Rousettus</taxon>
    </lineage>
</organism>
<protein>
    <recommendedName>
        <fullName evidence="8">DnaJ homolog subfamily C member 5B</fullName>
    </recommendedName>
</protein>
<dbReference type="SUPFAM" id="SSF46565">
    <property type="entry name" value="Chaperone J-domain"/>
    <property type="match status" value="1"/>
</dbReference>
<evidence type="ECO:0000256" key="1">
    <source>
        <dbReference type="ARBA" id="ARBA00004635"/>
    </source>
</evidence>
<dbReference type="Gene3D" id="1.10.287.110">
    <property type="entry name" value="DnaJ domain"/>
    <property type="match status" value="1"/>
</dbReference>
<dbReference type="PANTHER" id="PTHR44027:SF6">
    <property type="entry name" value="DNAJ HOMOLOG SUBFAMILY C MEMBER 5B"/>
    <property type="match status" value="1"/>
</dbReference>
<dbReference type="PANTHER" id="PTHR44027">
    <property type="entry name" value="DNAJ HOMOLOG SUBFAMILY C MEMBER 5 HOMOLOG"/>
    <property type="match status" value="1"/>
</dbReference>
<accession>A0A7J8C1I0</accession>
<evidence type="ECO:0000256" key="8">
    <source>
        <dbReference type="ARBA" id="ARBA00040845"/>
    </source>
</evidence>
<keyword evidence="4" id="KW-0564">Palmitate</keyword>
<reference evidence="11 12" key="1">
    <citation type="journal article" date="2020" name="Nature">
        <title>Six reference-quality genomes reveal evolution of bat adaptations.</title>
        <authorList>
            <person name="Jebb D."/>
            <person name="Huang Z."/>
            <person name="Pippel M."/>
            <person name="Hughes G.M."/>
            <person name="Lavrichenko K."/>
            <person name="Devanna P."/>
            <person name="Winkler S."/>
            <person name="Jermiin L.S."/>
            <person name="Skirmuntt E.C."/>
            <person name="Katzourakis A."/>
            <person name="Burkitt-Gray L."/>
            <person name="Ray D.A."/>
            <person name="Sullivan K.A.M."/>
            <person name="Roscito J.G."/>
            <person name="Kirilenko B.M."/>
            <person name="Davalos L.M."/>
            <person name="Corthals A.P."/>
            <person name="Power M.L."/>
            <person name="Jones G."/>
            <person name="Ransome R.D."/>
            <person name="Dechmann D.K.N."/>
            <person name="Locatelli A.G."/>
            <person name="Puechmaille S.J."/>
            <person name="Fedrigo O."/>
            <person name="Jarvis E.D."/>
            <person name="Hiller M."/>
            <person name="Vernes S.C."/>
            <person name="Myers E.W."/>
            <person name="Teeling E.C."/>
        </authorList>
    </citation>
    <scope>NUCLEOTIDE SEQUENCE [LARGE SCALE GENOMIC DNA]</scope>
    <source>
        <strain evidence="11">MRouAeg1</strain>
        <tissue evidence="11">Muscle</tissue>
    </source>
</reference>
<dbReference type="SMART" id="SM00271">
    <property type="entry name" value="DnaJ"/>
    <property type="match status" value="1"/>
</dbReference>
<dbReference type="InterPro" id="IPR001623">
    <property type="entry name" value="DnaJ_domain"/>
</dbReference>
<dbReference type="CDD" id="cd06257">
    <property type="entry name" value="DnaJ"/>
    <property type="match status" value="1"/>
</dbReference>
<dbReference type="AlphaFoldDB" id="A0A7J8C1I0"/>
<dbReference type="PROSITE" id="PS50076">
    <property type="entry name" value="DNAJ_2"/>
    <property type="match status" value="1"/>
</dbReference>
<dbReference type="FunFam" id="1.10.287.110:FF:000017">
    <property type="entry name" value="dnaJ homolog subfamily C member 5"/>
    <property type="match status" value="1"/>
</dbReference>
<dbReference type="PRINTS" id="PR00625">
    <property type="entry name" value="JDOMAIN"/>
</dbReference>
<sequence length="229" mass="26328">MARHIPNQRQRTMSTSGEALYEILGLHKGASNEEIKKTYRKLALKHHPDKNPDDPAAAEKFKEINHAHTILTDLSKRSIYDKYGSLGLYVAEQFGDENVNTYFMLSSWWAKTLFVIIGLLTGCYFCCCLCCCCNCCCGRCRPKSSVPEEDFYMSPEDLEEQIKTDMEKGGIRWEQREWASFHRPGQALSPMVMIITKVREIQQLNGGNPFTSHREKQNLTPLERNHEIC</sequence>
<keyword evidence="2" id="KW-0597">Phosphoprotein</keyword>
<comment type="caution">
    <text evidence="11">The sequence shown here is derived from an EMBL/GenBank/DDBJ whole genome shotgun (WGS) entry which is preliminary data.</text>
</comment>
<comment type="subcellular location">
    <subcellularLocation>
        <location evidence="1">Membrane</location>
        <topology evidence="1">Lipid-anchor</topology>
    </subcellularLocation>
</comment>
<keyword evidence="9" id="KW-1133">Transmembrane helix</keyword>
<dbReference type="EMBL" id="JACASE010000015">
    <property type="protein sequence ID" value="KAF6404677.1"/>
    <property type="molecule type" value="Genomic_DNA"/>
</dbReference>
<keyword evidence="3 9" id="KW-0472">Membrane</keyword>
<dbReference type="Pfam" id="PF00226">
    <property type="entry name" value="DnaJ"/>
    <property type="match status" value="1"/>
</dbReference>
<keyword evidence="5" id="KW-0143">Chaperone</keyword>
<evidence type="ECO:0000256" key="3">
    <source>
        <dbReference type="ARBA" id="ARBA00023136"/>
    </source>
</evidence>
<evidence type="ECO:0000256" key="6">
    <source>
        <dbReference type="ARBA" id="ARBA00023288"/>
    </source>
</evidence>
<dbReference type="GO" id="GO:0005737">
    <property type="term" value="C:cytoplasm"/>
    <property type="evidence" value="ECO:0007669"/>
    <property type="project" value="UniProtKB-ARBA"/>
</dbReference>
<keyword evidence="9" id="KW-0812">Transmembrane</keyword>
<gene>
    <name evidence="11" type="ORF">HJG63_004016</name>
</gene>
<dbReference type="Proteomes" id="UP000593571">
    <property type="component" value="Unassembled WGS sequence"/>
</dbReference>
<keyword evidence="12" id="KW-1185">Reference proteome</keyword>
<evidence type="ECO:0000256" key="2">
    <source>
        <dbReference type="ARBA" id="ARBA00022553"/>
    </source>
</evidence>
<evidence type="ECO:0000256" key="4">
    <source>
        <dbReference type="ARBA" id="ARBA00023139"/>
    </source>
</evidence>
<feature type="transmembrane region" description="Helical" evidence="9">
    <location>
        <begin position="113"/>
        <end position="137"/>
    </location>
</feature>
<dbReference type="InterPro" id="IPR051434">
    <property type="entry name" value="DnaJ_C_subfamily_member5"/>
</dbReference>
<name>A0A7J8C1I0_ROUAE</name>
<evidence type="ECO:0000256" key="9">
    <source>
        <dbReference type="SAM" id="Phobius"/>
    </source>
</evidence>